<reference evidence="2" key="1">
    <citation type="submission" date="2019-09" db="EMBL/GenBank/DDBJ databases">
        <title>Characterisation of the sponge microbiome using genome-centric metagenomics.</title>
        <authorList>
            <person name="Engelberts J.P."/>
            <person name="Robbins S.J."/>
            <person name="De Goeij J.M."/>
            <person name="Aranda M."/>
            <person name="Bell S.C."/>
            <person name="Webster N.S."/>
        </authorList>
    </citation>
    <scope>NUCLEOTIDE SEQUENCE</scope>
    <source>
        <strain evidence="2">SB0664_bin_43</strain>
    </source>
</reference>
<feature type="compositionally biased region" description="Basic and acidic residues" evidence="1">
    <location>
        <begin position="1"/>
        <end position="12"/>
    </location>
</feature>
<sequence>MSGFGGDREGHPAGEGPGAVRGVTCEAVKVDTFGGPVHVEWDPDAAVTPLGHLAFFAEYLKVSGRFDA</sequence>
<dbReference type="AlphaFoldDB" id="A0A6B0XZJ2"/>
<proteinExistence type="predicted"/>
<feature type="non-terminal residue" evidence="2">
    <location>
        <position position="68"/>
    </location>
</feature>
<gene>
    <name evidence="2" type="ORF">F4Y60_02920</name>
</gene>
<accession>A0A6B0XZJ2</accession>
<protein>
    <submittedName>
        <fullName evidence="2">Uncharacterized protein</fullName>
    </submittedName>
</protein>
<comment type="caution">
    <text evidence="2">The sequence shown here is derived from an EMBL/GenBank/DDBJ whole genome shotgun (WGS) entry which is preliminary data.</text>
</comment>
<name>A0A6B0XZJ2_9RHOB</name>
<evidence type="ECO:0000256" key="1">
    <source>
        <dbReference type="SAM" id="MobiDB-lite"/>
    </source>
</evidence>
<organism evidence="2">
    <name type="scientific">Boseongicola sp. SB0664_bin_43</name>
    <dbReference type="NCBI Taxonomy" id="2604844"/>
    <lineage>
        <taxon>Bacteria</taxon>
        <taxon>Pseudomonadati</taxon>
        <taxon>Pseudomonadota</taxon>
        <taxon>Alphaproteobacteria</taxon>
        <taxon>Rhodobacterales</taxon>
        <taxon>Paracoccaceae</taxon>
        <taxon>Boseongicola</taxon>
    </lineage>
</organism>
<feature type="region of interest" description="Disordered" evidence="1">
    <location>
        <begin position="1"/>
        <end position="20"/>
    </location>
</feature>
<evidence type="ECO:0000313" key="2">
    <source>
        <dbReference type="EMBL" id="MXY33039.1"/>
    </source>
</evidence>
<dbReference type="EMBL" id="VXRY01000110">
    <property type="protein sequence ID" value="MXY33039.1"/>
    <property type="molecule type" value="Genomic_DNA"/>
</dbReference>